<evidence type="ECO:0000256" key="4">
    <source>
        <dbReference type="ARBA" id="ARBA00022679"/>
    </source>
</evidence>
<dbReference type="Gene3D" id="1.10.155.10">
    <property type="entry name" value="Chemotaxis receptor methyltransferase CheR, N-terminal domain"/>
    <property type="match status" value="1"/>
</dbReference>
<evidence type="ECO:0000256" key="1">
    <source>
        <dbReference type="ARBA" id="ARBA00001541"/>
    </source>
</evidence>
<accession>A0A399R337</accession>
<keyword evidence="8" id="KW-1185">Reference proteome</keyword>
<dbReference type="AlphaFoldDB" id="A0A399R337"/>
<protein>
    <recommendedName>
        <fullName evidence="2">protein-glutamate O-methyltransferase</fullName>
        <ecNumber evidence="2">2.1.1.80</ecNumber>
    </recommendedName>
</protein>
<dbReference type="InterPro" id="IPR022641">
    <property type="entry name" value="CheR_N"/>
</dbReference>
<dbReference type="EC" id="2.1.1.80" evidence="2"/>
<dbReference type="PROSITE" id="PS50123">
    <property type="entry name" value="CHER"/>
    <property type="match status" value="1"/>
</dbReference>
<keyword evidence="3" id="KW-0489">Methyltransferase</keyword>
<keyword evidence="5" id="KW-0949">S-adenosyl-L-methionine</keyword>
<organism evidence="7 8">
    <name type="scientific">Henriciella barbarensis</name>
    <dbReference type="NCBI Taxonomy" id="86342"/>
    <lineage>
        <taxon>Bacteria</taxon>
        <taxon>Pseudomonadati</taxon>
        <taxon>Pseudomonadota</taxon>
        <taxon>Alphaproteobacteria</taxon>
        <taxon>Hyphomonadales</taxon>
        <taxon>Hyphomonadaceae</taxon>
        <taxon>Henriciella</taxon>
    </lineage>
</organism>
<dbReference type="InterPro" id="IPR022642">
    <property type="entry name" value="CheR_C"/>
</dbReference>
<dbReference type="PANTHER" id="PTHR24422:SF21">
    <property type="entry name" value="CHEMOTAXIS PROTEIN METHYLTRANSFERASE 1"/>
    <property type="match status" value="1"/>
</dbReference>
<reference evidence="7 8" key="1">
    <citation type="submission" date="2018-08" db="EMBL/GenBank/DDBJ databases">
        <title>Henriciella mobilis sp. nov., isolated from seawater.</title>
        <authorList>
            <person name="Cheng H."/>
            <person name="Wu Y.-H."/>
            <person name="Xu X.-W."/>
            <person name="Guo L.-L."/>
        </authorList>
    </citation>
    <scope>NUCLEOTIDE SEQUENCE [LARGE SCALE GENOMIC DNA]</scope>
    <source>
        <strain evidence="7 8">CCUG66934</strain>
    </source>
</reference>
<evidence type="ECO:0000256" key="3">
    <source>
        <dbReference type="ARBA" id="ARBA00022603"/>
    </source>
</evidence>
<dbReference type="Proteomes" id="UP000265431">
    <property type="component" value="Unassembled WGS sequence"/>
</dbReference>
<evidence type="ECO:0000256" key="5">
    <source>
        <dbReference type="ARBA" id="ARBA00022691"/>
    </source>
</evidence>
<evidence type="ECO:0000313" key="7">
    <source>
        <dbReference type="EMBL" id="RIJ23939.1"/>
    </source>
</evidence>
<comment type="caution">
    <text evidence="7">The sequence shown here is derived from an EMBL/GenBank/DDBJ whole genome shotgun (WGS) entry which is preliminary data.</text>
</comment>
<dbReference type="OrthoDB" id="9816309at2"/>
<dbReference type="SUPFAM" id="SSF53335">
    <property type="entry name" value="S-adenosyl-L-methionine-dependent methyltransferases"/>
    <property type="match status" value="1"/>
</dbReference>
<dbReference type="PANTHER" id="PTHR24422">
    <property type="entry name" value="CHEMOTAXIS PROTEIN METHYLTRANSFERASE"/>
    <property type="match status" value="1"/>
</dbReference>
<sequence length="280" mass="30700">MEETVFREIAELARKGSGQHIPPTKSYLVDARLSSILRREGLSSVDDLVAILNARPDSKLSTEIAAALTAKRTRFFSERGTLERIVKLVLPECAKRARDGRIRIWCAGGSTGQEALSLAILIHEMGRKAFEDVQIEIVTTDICERTSASARSGIFGHFDIQKGLSARRMLAHFTRLDTSEWQVSHALASQIGVRTHNLMQSAEGLGMFDVILCRNVITDMTKEARIRALLNAARQLSEHGFLFLGETESAAGLIAGLEPSRAIRGGYNRNVDVGDLTVAA</sequence>
<dbReference type="GO" id="GO:0032259">
    <property type="term" value="P:methylation"/>
    <property type="evidence" value="ECO:0007669"/>
    <property type="project" value="UniProtKB-KW"/>
</dbReference>
<dbReference type="InterPro" id="IPR000780">
    <property type="entry name" value="CheR_MeTrfase"/>
</dbReference>
<dbReference type="SMART" id="SM00138">
    <property type="entry name" value="MeTrc"/>
    <property type="match status" value="1"/>
</dbReference>
<proteinExistence type="predicted"/>
<feature type="domain" description="CheR-type methyltransferase" evidence="6">
    <location>
        <begin position="1"/>
        <end position="249"/>
    </location>
</feature>
<gene>
    <name evidence="7" type="ORF">D1224_06730</name>
</gene>
<dbReference type="InterPro" id="IPR050903">
    <property type="entry name" value="Bact_Chemotaxis_MeTrfase"/>
</dbReference>
<evidence type="ECO:0000256" key="2">
    <source>
        <dbReference type="ARBA" id="ARBA00012534"/>
    </source>
</evidence>
<comment type="catalytic activity">
    <reaction evidence="1">
        <text>L-glutamyl-[protein] + S-adenosyl-L-methionine = [protein]-L-glutamate 5-O-methyl ester + S-adenosyl-L-homocysteine</text>
        <dbReference type="Rhea" id="RHEA:24452"/>
        <dbReference type="Rhea" id="RHEA-COMP:10208"/>
        <dbReference type="Rhea" id="RHEA-COMP:10311"/>
        <dbReference type="ChEBI" id="CHEBI:29973"/>
        <dbReference type="ChEBI" id="CHEBI:57856"/>
        <dbReference type="ChEBI" id="CHEBI:59789"/>
        <dbReference type="ChEBI" id="CHEBI:82795"/>
        <dbReference type="EC" id="2.1.1.80"/>
    </reaction>
</comment>
<evidence type="ECO:0000313" key="8">
    <source>
        <dbReference type="Proteomes" id="UP000265431"/>
    </source>
</evidence>
<dbReference type="Pfam" id="PF01739">
    <property type="entry name" value="CheR"/>
    <property type="match status" value="1"/>
</dbReference>
<dbReference type="Gene3D" id="3.40.50.150">
    <property type="entry name" value="Vaccinia Virus protein VP39"/>
    <property type="match status" value="1"/>
</dbReference>
<dbReference type="PRINTS" id="PR00996">
    <property type="entry name" value="CHERMTFRASE"/>
</dbReference>
<dbReference type="GO" id="GO:0008983">
    <property type="term" value="F:protein-glutamate O-methyltransferase activity"/>
    <property type="evidence" value="ECO:0007669"/>
    <property type="project" value="UniProtKB-EC"/>
</dbReference>
<dbReference type="SUPFAM" id="SSF47757">
    <property type="entry name" value="Chemotaxis receptor methyltransferase CheR, N-terminal domain"/>
    <property type="match status" value="1"/>
</dbReference>
<dbReference type="Pfam" id="PF03705">
    <property type="entry name" value="CheR_N"/>
    <property type="match status" value="1"/>
</dbReference>
<dbReference type="EMBL" id="QWGB01000005">
    <property type="protein sequence ID" value="RIJ23939.1"/>
    <property type="molecule type" value="Genomic_DNA"/>
</dbReference>
<dbReference type="InterPro" id="IPR036804">
    <property type="entry name" value="CheR_N_sf"/>
</dbReference>
<dbReference type="RefSeq" id="WP_119379128.1">
    <property type="nucleotide sequence ID" value="NZ_QWGB01000005.1"/>
</dbReference>
<evidence type="ECO:0000259" key="6">
    <source>
        <dbReference type="PROSITE" id="PS50123"/>
    </source>
</evidence>
<keyword evidence="4" id="KW-0808">Transferase</keyword>
<name>A0A399R337_9PROT</name>
<dbReference type="InterPro" id="IPR029063">
    <property type="entry name" value="SAM-dependent_MTases_sf"/>
</dbReference>